<dbReference type="AlphaFoldDB" id="A0A1I7NL41"/>
<keyword evidence="2" id="KW-1185">Reference proteome</keyword>
<accession>A0A1I7NL41</accession>
<reference evidence="1 2" key="1">
    <citation type="submission" date="2016-10" db="EMBL/GenBank/DDBJ databases">
        <authorList>
            <person name="de Groot N.N."/>
        </authorList>
    </citation>
    <scope>NUCLEOTIDE SEQUENCE [LARGE SCALE GENOMIC DNA]</scope>
    <source>
        <strain evidence="1 2">IPL20</strain>
    </source>
</reference>
<dbReference type="EMBL" id="FPCK01000002">
    <property type="protein sequence ID" value="SFV35310.1"/>
    <property type="molecule type" value="Genomic_DNA"/>
</dbReference>
<protein>
    <recommendedName>
        <fullName evidence="3">Antitoxin of type II TA system, VapB</fullName>
    </recommendedName>
</protein>
<name>A0A1I7NL41_9HYPH</name>
<dbReference type="STRING" id="429728.SAMN05216456_2118"/>
<dbReference type="RefSeq" id="WP_139232570.1">
    <property type="nucleotide sequence ID" value="NZ_FPCK01000002.1"/>
</dbReference>
<dbReference type="OrthoDB" id="129867at2"/>
<sequence>MKATVQIDALLLERAKESLGIADAEQLVEFALKDAIHGKASERLAALGGTMPDLEYPARYRRGFEEE</sequence>
<dbReference type="Proteomes" id="UP000199074">
    <property type="component" value="Unassembled WGS sequence"/>
</dbReference>
<evidence type="ECO:0000313" key="2">
    <source>
        <dbReference type="Proteomes" id="UP000199074"/>
    </source>
</evidence>
<proteinExistence type="predicted"/>
<gene>
    <name evidence="1" type="ORF">SAMN05216456_2118</name>
</gene>
<evidence type="ECO:0000313" key="1">
    <source>
        <dbReference type="EMBL" id="SFV35310.1"/>
    </source>
</evidence>
<organism evidence="1 2">
    <name type="scientific">Devosia crocina</name>
    <dbReference type="NCBI Taxonomy" id="429728"/>
    <lineage>
        <taxon>Bacteria</taxon>
        <taxon>Pseudomonadati</taxon>
        <taxon>Pseudomonadota</taxon>
        <taxon>Alphaproteobacteria</taxon>
        <taxon>Hyphomicrobiales</taxon>
        <taxon>Devosiaceae</taxon>
        <taxon>Devosia</taxon>
    </lineage>
</organism>
<evidence type="ECO:0008006" key="3">
    <source>
        <dbReference type="Google" id="ProtNLM"/>
    </source>
</evidence>